<sequence>MGDNFCGCERRVTIVSLVSIEKRRMGMEFHALEARLLHGAALESRSRAGGTRER</sequence>
<protein>
    <submittedName>
        <fullName evidence="1">Uncharacterized protein</fullName>
    </submittedName>
</protein>
<dbReference type="AlphaFoldDB" id="A0A5B7JB18"/>
<keyword evidence="2" id="KW-1185">Reference proteome</keyword>
<gene>
    <name evidence="1" type="ORF">E2C01_084548</name>
</gene>
<reference evidence="1 2" key="1">
    <citation type="submission" date="2019-05" db="EMBL/GenBank/DDBJ databases">
        <title>Another draft genome of Portunus trituberculatus and its Hox gene families provides insights of decapod evolution.</title>
        <authorList>
            <person name="Jeong J.-H."/>
            <person name="Song I."/>
            <person name="Kim S."/>
            <person name="Choi T."/>
            <person name="Kim D."/>
            <person name="Ryu S."/>
            <person name="Kim W."/>
        </authorList>
    </citation>
    <scope>NUCLEOTIDE SEQUENCE [LARGE SCALE GENOMIC DNA]</scope>
    <source>
        <tissue evidence="1">Muscle</tissue>
    </source>
</reference>
<evidence type="ECO:0000313" key="2">
    <source>
        <dbReference type="Proteomes" id="UP000324222"/>
    </source>
</evidence>
<evidence type="ECO:0000313" key="1">
    <source>
        <dbReference type="EMBL" id="MPC89594.1"/>
    </source>
</evidence>
<comment type="caution">
    <text evidence="1">The sequence shown here is derived from an EMBL/GenBank/DDBJ whole genome shotgun (WGS) entry which is preliminary data.</text>
</comment>
<accession>A0A5B7JB18</accession>
<name>A0A5B7JB18_PORTR</name>
<proteinExistence type="predicted"/>
<dbReference type="Proteomes" id="UP000324222">
    <property type="component" value="Unassembled WGS sequence"/>
</dbReference>
<organism evidence="1 2">
    <name type="scientific">Portunus trituberculatus</name>
    <name type="common">Swimming crab</name>
    <name type="synonym">Neptunus trituberculatus</name>
    <dbReference type="NCBI Taxonomy" id="210409"/>
    <lineage>
        <taxon>Eukaryota</taxon>
        <taxon>Metazoa</taxon>
        <taxon>Ecdysozoa</taxon>
        <taxon>Arthropoda</taxon>
        <taxon>Crustacea</taxon>
        <taxon>Multicrustacea</taxon>
        <taxon>Malacostraca</taxon>
        <taxon>Eumalacostraca</taxon>
        <taxon>Eucarida</taxon>
        <taxon>Decapoda</taxon>
        <taxon>Pleocyemata</taxon>
        <taxon>Brachyura</taxon>
        <taxon>Eubrachyura</taxon>
        <taxon>Portunoidea</taxon>
        <taxon>Portunidae</taxon>
        <taxon>Portuninae</taxon>
        <taxon>Portunus</taxon>
    </lineage>
</organism>
<dbReference type="EMBL" id="VSRR010081566">
    <property type="protein sequence ID" value="MPC89594.1"/>
    <property type="molecule type" value="Genomic_DNA"/>
</dbReference>